<dbReference type="CDD" id="cd04333">
    <property type="entry name" value="ProX_deacylase"/>
    <property type="match status" value="1"/>
</dbReference>
<dbReference type="InterPro" id="IPR007214">
    <property type="entry name" value="YbaK/aa-tRNA-synth-assoc-dom"/>
</dbReference>
<dbReference type="InterPro" id="IPR036754">
    <property type="entry name" value="YbaK/aa-tRNA-synt-asso_dom_sf"/>
</dbReference>
<keyword evidence="3" id="KW-1185">Reference proteome</keyword>
<accession>A0ABY4XE39</accession>
<reference evidence="2" key="1">
    <citation type="journal article" date="2022" name="Toxins">
        <title>Genomic Analysis of Sphingopyxis sp. USTB-05 for Biodegrading Cyanobacterial Hepatotoxins.</title>
        <authorList>
            <person name="Liu C."/>
            <person name="Xu Q."/>
            <person name="Zhao Z."/>
            <person name="Zhang H."/>
            <person name="Liu X."/>
            <person name="Yin C."/>
            <person name="Liu Y."/>
            <person name="Yan H."/>
        </authorList>
    </citation>
    <scope>NUCLEOTIDE SEQUENCE</scope>
    <source>
        <strain evidence="2">NBD5</strain>
    </source>
</reference>
<gene>
    <name evidence="2" type="ORF">LHA26_19235</name>
</gene>
<dbReference type="Pfam" id="PF04073">
    <property type="entry name" value="tRNA_edit"/>
    <property type="match status" value="1"/>
</dbReference>
<dbReference type="SUPFAM" id="SSF55826">
    <property type="entry name" value="YbaK/ProRS associated domain"/>
    <property type="match status" value="1"/>
</dbReference>
<evidence type="ECO:0000259" key="1">
    <source>
        <dbReference type="Pfam" id="PF04073"/>
    </source>
</evidence>
<keyword evidence="2" id="KW-0614">Plasmid</keyword>
<sequence>MKAVDRVRQALSAADHEDSIAEFPAGTHSAADAAAAVGCSIAQIAKSIVFRAGDEVVLVIASGTNRIDRAKVSAVLGRAVKPADAAWVEANTGFTVGGVSPVGHRASTTIVIDQTLLPYEILWAAAGSPTHAFQTTPGRLVTITGGIVADIRQD</sequence>
<dbReference type="RefSeq" id="WP_252168985.1">
    <property type="nucleotide sequence ID" value="NZ_CP084932.1"/>
</dbReference>
<proteinExistence type="predicted"/>
<geneLocation type="plasmid" evidence="2 3">
    <name>p1</name>
</geneLocation>
<dbReference type="EMBL" id="CP084932">
    <property type="protein sequence ID" value="USI75173.1"/>
    <property type="molecule type" value="Genomic_DNA"/>
</dbReference>
<dbReference type="Proteomes" id="UP001056937">
    <property type="component" value="Plasmid p1"/>
</dbReference>
<dbReference type="PANTHER" id="PTHR30411">
    <property type="entry name" value="CYTOPLASMIC PROTEIN"/>
    <property type="match status" value="1"/>
</dbReference>
<feature type="domain" description="YbaK/aminoacyl-tRNA synthetase-associated" evidence="1">
    <location>
        <begin position="26"/>
        <end position="140"/>
    </location>
</feature>
<protein>
    <submittedName>
        <fullName evidence="2">YbaK/EbsC family protein</fullName>
    </submittedName>
</protein>
<dbReference type="Gene3D" id="3.90.960.10">
    <property type="entry name" value="YbaK/aminoacyl-tRNA synthetase-associated domain"/>
    <property type="match status" value="1"/>
</dbReference>
<name>A0ABY4XE39_9SPHN</name>
<evidence type="ECO:0000313" key="2">
    <source>
        <dbReference type="EMBL" id="USI75173.1"/>
    </source>
</evidence>
<organism evidence="2 3">
    <name type="scientific">Sphingomonas morindae</name>
    <dbReference type="NCBI Taxonomy" id="1541170"/>
    <lineage>
        <taxon>Bacteria</taxon>
        <taxon>Pseudomonadati</taxon>
        <taxon>Pseudomonadota</taxon>
        <taxon>Alphaproteobacteria</taxon>
        <taxon>Sphingomonadales</taxon>
        <taxon>Sphingomonadaceae</taxon>
        <taxon>Sphingomonas</taxon>
    </lineage>
</organism>
<dbReference type="PANTHER" id="PTHR30411:SF1">
    <property type="entry name" value="CYTOPLASMIC PROTEIN"/>
    <property type="match status" value="1"/>
</dbReference>
<evidence type="ECO:0000313" key="3">
    <source>
        <dbReference type="Proteomes" id="UP001056937"/>
    </source>
</evidence>